<dbReference type="PANTHER" id="PTHR37096:SF1">
    <property type="entry name" value="AAA+ ATPASE DOMAIN-CONTAINING PROTEIN"/>
    <property type="match status" value="1"/>
</dbReference>
<dbReference type="InterPro" id="IPR036388">
    <property type="entry name" value="WH-like_DNA-bd_sf"/>
</dbReference>
<keyword evidence="6" id="KW-1185">Reference proteome</keyword>
<comment type="similarity">
    <text evidence="1">Belongs to the archaeal ATPase family.</text>
</comment>
<protein>
    <submittedName>
        <fullName evidence="5">AAA ATPase</fullName>
    </submittedName>
</protein>
<dbReference type="InterPro" id="IPR049081">
    <property type="entry name" value="MJ1010-like_2nd"/>
</dbReference>
<name>A0A8D6PXM0_9EURY</name>
<dbReference type="InterPro" id="IPR011579">
    <property type="entry name" value="ATPase_dom"/>
</dbReference>
<dbReference type="InterPro" id="IPR003593">
    <property type="entry name" value="AAA+_ATPase"/>
</dbReference>
<keyword evidence="2" id="KW-0547">Nucleotide-binding</keyword>
<keyword evidence="3" id="KW-0067">ATP-binding</keyword>
<evidence type="ECO:0000256" key="3">
    <source>
        <dbReference type="ARBA" id="ARBA00022840"/>
    </source>
</evidence>
<evidence type="ECO:0000256" key="2">
    <source>
        <dbReference type="ARBA" id="ARBA00022741"/>
    </source>
</evidence>
<dbReference type="RefSeq" id="WP_214399797.1">
    <property type="nucleotide sequence ID" value="NZ_LR792632.1"/>
</dbReference>
<evidence type="ECO:0000256" key="1">
    <source>
        <dbReference type="ARBA" id="ARBA00006755"/>
    </source>
</evidence>
<dbReference type="GeneID" id="65884258"/>
<sequence>MKFFNREKEINKILSILEGEPNFIYFIFGPINSGKSTVIREIITNRLDKNKYILFFIDFRARNVVNVDNFIECLFEVDEKSNIDDFREYAKSLSDLLVKGSEEVSKFYLGMSIKIPKPFFDKIFNKKDKSGDVYQYIEYLFAKLNEKGKKPILIFDELQMIKEITLNGNRLLLWSLFQFLVALTKVQHLCHVFCISSDSLFIEYVYNAGELEGRAKYILVDDFDKETALKFMDFLAKNILNKKLSNEEKEKIYYYVGGKPLDIYSVIDEMRYNKLDEILNFMLKDEISKLEMFLDILDYIEPKIEIRNKVIEVKKEDIINALKMFKNKYEISKREIPLPVYMYLVKKNILFLNSIEGTLKPQSYLVWNAIKRVL</sequence>
<dbReference type="KEGG" id="mesg:MLAUSG7_1475"/>
<evidence type="ECO:0000313" key="5">
    <source>
        <dbReference type="EMBL" id="CAB3289893.1"/>
    </source>
</evidence>
<dbReference type="Proteomes" id="UP000679213">
    <property type="component" value="Chromosome I"/>
</dbReference>
<accession>A0A8D6PXM0</accession>
<reference evidence="5 6" key="1">
    <citation type="submission" date="2020-04" db="EMBL/GenBank/DDBJ databases">
        <authorList>
            <consortium name="Genoscope - CEA"/>
            <person name="William W."/>
        </authorList>
    </citation>
    <scope>NUCLEOTIDE SEQUENCE [LARGE SCALE GENOMIC DNA]</scope>
    <source>
        <strain evidence="5 6">SG7</strain>
    </source>
</reference>
<gene>
    <name evidence="5" type="ORF">MLAUSG7_1475</name>
</gene>
<dbReference type="InterPro" id="IPR051667">
    <property type="entry name" value="Archaeal_ATPase_domain"/>
</dbReference>
<dbReference type="PANTHER" id="PTHR37096">
    <property type="entry name" value="YALI0E33429P"/>
    <property type="match status" value="1"/>
</dbReference>
<dbReference type="SMART" id="SM00382">
    <property type="entry name" value="AAA"/>
    <property type="match status" value="1"/>
</dbReference>
<evidence type="ECO:0000313" key="6">
    <source>
        <dbReference type="Proteomes" id="UP000679213"/>
    </source>
</evidence>
<proteinExistence type="inferred from homology"/>
<dbReference type="Pfam" id="PF21690">
    <property type="entry name" value="MJ1010-like_2nd"/>
    <property type="match status" value="1"/>
</dbReference>
<dbReference type="Gene3D" id="3.40.50.300">
    <property type="entry name" value="P-loop containing nucleotide triphosphate hydrolases"/>
    <property type="match status" value="1"/>
</dbReference>
<dbReference type="Pfam" id="PF01637">
    <property type="entry name" value="ATPase_2"/>
    <property type="match status" value="1"/>
</dbReference>
<dbReference type="SUPFAM" id="SSF52540">
    <property type="entry name" value="P-loop containing nucleoside triphosphate hydrolases"/>
    <property type="match status" value="1"/>
</dbReference>
<organism evidence="5 6">
    <name type="scientific">Methanocaldococcus lauensis</name>
    <dbReference type="NCBI Taxonomy" id="2546128"/>
    <lineage>
        <taxon>Archaea</taxon>
        <taxon>Methanobacteriati</taxon>
        <taxon>Methanobacteriota</taxon>
        <taxon>Methanomada group</taxon>
        <taxon>Methanococci</taxon>
        <taxon>Methanococcales</taxon>
        <taxon>Methanocaldococcaceae</taxon>
        <taxon>Methanocaldococcus</taxon>
    </lineage>
</organism>
<dbReference type="EMBL" id="LR792632">
    <property type="protein sequence ID" value="CAB3289893.1"/>
    <property type="molecule type" value="Genomic_DNA"/>
</dbReference>
<dbReference type="AlphaFoldDB" id="A0A8D6PXM0"/>
<dbReference type="GO" id="GO:0005524">
    <property type="term" value="F:ATP binding"/>
    <property type="evidence" value="ECO:0007669"/>
    <property type="project" value="UniProtKB-KW"/>
</dbReference>
<dbReference type="InterPro" id="IPR027417">
    <property type="entry name" value="P-loop_NTPase"/>
</dbReference>
<dbReference type="Gene3D" id="1.10.10.10">
    <property type="entry name" value="Winged helix-like DNA-binding domain superfamily/Winged helix DNA-binding domain"/>
    <property type="match status" value="1"/>
</dbReference>
<feature type="domain" description="AAA+ ATPase" evidence="4">
    <location>
        <begin position="21"/>
        <end position="224"/>
    </location>
</feature>
<evidence type="ECO:0000259" key="4">
    <source>
        <dbReference type="SMART" id="SM00382"/>
    </source>
</evidence>